<dbReference type="EMBL" id="CP000246">
    <property type="protein sequence ID" value="ABG84288.1"/>
    <property type="molecule type" value="Genomic_DNA"/>
</dbReference>
<keyword evidence="3" id="KW-1185">Reference proteome</keyword>
<dbReference type="AlphaFoldDB" id="A0A0H2YTE6"/>
<dbReference type="PANTHER" id="PTHR36833:SF1">
    <property type="entry name" value="INTEGRAL MEMBRANE TRANSPORT PROTEIN"/>
    <property type="match status" value="1"/>
</dbReference>
<dbReference type="Proteomes" id="UP000001823">
    <property type="component" value="Chromosome"/>
</dbReference>
<dbReference type="PANTHER" id="PTHR36833">
    <property type="entry name" value="SLR0610 PROTEIN-RELATED"/>
    <property type="match status" value="1"/>
</dbReference>
<keyword evidence="1" id="KW-0472">Membrane</keyword>
<name>A0A0H2YTE6_CLOP1</name>
<evidence type="ECO:0000313" key="2">
    <source>
        <dbReference type="EMBL" id="ABG84288.1"/>
    </source>
</evidence>
<dbReference type="RefSeq" id="WP_003457473.1">
    <property type="nucleotide sequence ID" value="NC_008261.1"/>
</dbReference>
<dbReference type="HOGENOM" id="CLU_071040_1_1_9"/>
<reference evidence="2 3" key="1">
    <citation type="journal article" date="2006" name="Genome Res.">
        <title>Skewed genomic variability in strains of the toxigenic bacterial pathogen, Clostridium perfringens.</title>
        <authorList>
            <person name="Myers G.S."/>
            <person name="Rasko D.A."/>
            <person name="Cheung J.K."/>
            <person name="Ravel J."/>
            <person name="Seshadri R."/>
            <person name="Deboy R.T."/>
            <person name="Ren Q."/>
            <person name="Varga J."/>
            <person name="Awad M.M."/>
            <person name="Brinkac L.M."/>
            <person name="Daugherty S.C."/>
            <person name="Haft D.H."/>
            <person name="Dodson R.J."/>
            <person name="Madupu R."/>
            <person name="Nelson W.C."/>
            <person name="Rosovitz M.J."/>
            <person name="Sullivan S.A."/>
            <person name="Khouri H."/>
            <person name="Dimitrov G.I."/>
            <person name="Watkins K.L."/>
            <person name="Mulligan S."/>
            <person name="Benton J."/>
            <person name="Radune D."/>
            <person name="Fisher D.J."/>
            <person name="Atkins H.S."/>
            <person name="Hiscox T."/>
            <person name="Jost B.H."/>
            <person name="Billington S.J."/>
            <person name="Songer J.G."/>
            <person name="McClane B.A."/>
            <person name="Titball R.W."/>
            <person name="Rood J.I."/>
            <person name="Melville S.B."/>
            <person name="Paulsen I.T."/>
        </authorList>
    </citation>
    <scope>NUCLEOTIDE SEQUENCE [LARGE SCALE GENOMIC DNA]</scope>
    <source>
        <strain evidence="3">ATCC 13124 / DSM 756 / JCM 1290 / NCIMB 6125 / NCTC 8237 / S 107 / Type A</strain>
    </source>
</reference>
<sequence length="263" mass="30089">MKRYARIYVQFLKQYLKTLLEYKEDFIYGILGFFLVQATSIIFISLIFNNVPTLSGWSFYEIIFIYGFSQIPRGIDHIFTDYLWIFSGRSIVRGEFDRYLLRPLNPLFQVIAERFQPDGFGELVVGFILVVYSAIKLSVNITPLWIIGFIIAIMGGTLIYTGVKLATASIAFWTKTSFRHVQMAYGLSDFSKYPISIYPGAIKFLLTFIIPFAFTGYYPGTYLIGKESFFMGVILTLIVGILSIIVSYRIWLKGVSSYESSGN</sequence>
<feature type="transmembrane region" description="Helical" evidence="1">
    <location>
        <begin position="145"/>
        <end position="174"/>
    </location>
</feature>
<dbReference type="Pfam" id="PF06182">
    <property type="entry name" value="ABC2_membrane_6"/>
    <property type="match status" value="1"/>
</dbReference>
<evidence type="ECO:0008006" key="4">
    <source>
        <dbReference type="Google" id="ProtNLM"/>
    </source>
</evidence>
<evidence type="ECO:0000313" key="3">
    <source>
        <dbReference type="Proteomes" id="UP000001823"/>
    </source>
</evidence>
<keyword evidence="1" id="KW-1133">Transmembrane helix</keyword>
<dbReference type="KEGG" id="cpf:CPF_0173"/>
<protein>
    <recommendedName>
        <fullName evidence="4">Multidrug ABC transporter permease</fullName>
    </recommendedName>
</protein>
<accession>A0A0H2YTE6</accession>
<feature type="transmembrane region" description="Helical" evidence="1">
    <location>
        <begin position="195"/>
        <end position="217"/>
    </location>
</feature>
<feature type="transmembrane region" description="Helical" evidence="1">
    <location>
        <begin position="26"/>
        <end position="48"/>
    </location>
</feature>
<dbReference type="eggNOG" id="COG3694">
    <property type="taxonomic scope" value="Bacteria"/>
</dbReference>
<keyword evidence="1" id="KW-0812">Transmembrane</keyword>
<feature type="transmembrane region" description="Helical" evidence="1">
    <location>
        <begin position="229"/>
        <end position="251"/>
    </location>
</feature>
<evidence type="ECO:0000256" key="1">
    <source>
        <dbReference type="SAM" id="Phobius"/>
    </source>
</evidence>
<dbReference type="PaxDb" id="195103-CPF_0173"/>
<proteinExistence type="predicted"/>
<organism evidence="2 3">
    <name type="scientific">Clostridium perfringens (strain ATCC 13124 / DSM 756 / JCM 1290 / NCIMB 6125 / NCTC 8237 / Type A)</name>
    <dbReference type="NCBI Taxonomy" id="195103"/>
    <lineage>
        <taxon>Bacteria</taxon>
        <taxon>Bacillati</taxon>
        <taxon>Bacillota</taxon>
        <taxon>Clostridia</taxon>
        <taxon>Eubacteriales</taxon>
        <taxon>Clostridiaceae</taxon>
        <taxon>Clostridium</taxon>
    </lineage>
</organism>
<dbReference type="InterPro" id="IPR010390">
    <property type="entry name" value="ABC-2_transporter-like"/>
</dbReference>
<gene>
    <name evidence="2" type="ordered locus">CPF_0173</name>
</gene>
<dbReference type="STRING" id="195103.CPF_0173"/>